<dbReference type="Proteomes" id="UP000287651">
    <property type="component" value="Unassembled WGS sequence"/>
</dbReference>
<comment type="caution">
    <text evidence="1">The sequence shown here is derived from an EMBL/GenBank/DDBJ whole genome shotgun (WGS) entry which is preliminary data.</text>
</comment>
<dbReference type="EMBL" id="AMZH03010051">
    <property type="protein sequence ID" value="RRT55523.1"/>
    <property type="molecule type" value="Genomic_DNA"/>
</dbReference>
<proteinExistence type="predicted"/>
<evidence type="ECO:0000313" key="2">
    <source>
        <dbReference type="Proteomes" id="UP000287651"/>
    </source>
</evidence>
<sequence length="178" mass="19735">MQGLIYGQRSVRGHPKARSKLDTMEHHNFLFGMEIIRPQVAKACNKFSTLLDLEGCSGDVPIRVVRNKWCIAEIVLVGDRGPGSRQWCINPSEPNNIAFSTPKRMGEVEYLSSLTYPVEELCISSMASAALLKSSFLPRRSEWHTIRKSSTPQSTVVAFSVRAGAYSDELVKTAVCTS</sequence>
<accession>A0A426YUV7</accession>
<evidence type="ECO:0000313" key="1">
    <source>
        <dbReference type="EMBL" id="RRT55523.1"/>
    </source>
</evidence>
<gene>
    <name evidence="1" type="ORF">B296_00046325</name>
</gene>
<organism evidence="1 2">
    <name type="scientific">Ensete ventricosum</name>
    <name type="common">Abyssinian banana</name>
    <name type="synonym">Musa ensete</name>
    <dbReference type="NCBI Taxonomy" id="4639"/>
    <lineage>
        <taxon>Eukaryota</taxon>
        <taxon>Viridiplantae</taxon>
        <taxon>Streptophyta</taxon>
        <taxon>Embryophyta</taxon>
        <taxon>Tracheophyta</taxon>
        <taxon>Spermatophyta</taxon>
        <taxon>Magnoliopsida</taxon>
        <taxon>Liliopsida</taxon>
        <taxon>Zingiberales</taxon>
        <taxon>Musaceae</taxon>
        <taxon>Ensete</taxon>
    </lineage>
</organism>
<protein>
    <submittedName>
        <fullName evidence="1">Uncharacterized protein</fullName>
    </submittedName>
</protein>
<name>A0A426YUV7_ENSVE</name>
<dbReference type="AlphaFoldDB" id="A0A426YUV7"/>
<reference evidence="1 2" key="1">
    <citation type="journal article" date="2014" name="Agronomy (Basel)">
        <title>A Draft Genome Sequence for Ensete ventricosum, the Drought-Tolerant Tree Against Hunger.</title>
        <authorList>
            <person name="Harrison J."/>
            <person name="Moore K.A."/>
            <person name="Paszkiewicz K."/>
            <person name="Jones T."/>
            <person name="Grant M."/>
            <person name="Ambacheew D."/>
            <person name="Muzemil S."/>
            <person name="Studholme D.J."/>
        </authorList>
    </citation>
    <scope>NUCLEOTIDE SEQUENCE [LARGE SCALE GENOMIC DNA]</scope>
</reference>